<keyword evidence="5 8" id="KW-0378">Hydrolase</keyword>
<dbReference type="Proteomes" id="UP001150925">
    <property type="component" value="Unassembled WGS sequence"/>
</dbReference>
<evidence type="ECO:0000256" key="8">
    <source>
        <dbReference type="RuleBase" id="RU365033"/>
    </source>
</evidence>
<evidence type="ECO:0000313" key="12">
    <source>
        <dbReference type="Proteomes" id="UP001150925"/>
    </source>
</evidence>
<feature type="region of interest" description="Disordered" evidence="9">
    <location>
        <begin position="1"/>
        <end position="71"/>
    </location>
</feature>
<dbReference type="CDD" id="cd22326">
    <property type="entry name" value="FAN1-like"/>
    <property type="match status" value="1"/>
</dbReference>
<evidence type="ECO:0000256" key="4">
    <source>
        <dbReference type="ARBA" id="ARBA00022723"/>
    </source>
</evidence>
<evidence type="ECO:0000259" key="10">
    <source>
        <dbReference type="SMART" id="SM00990"/>
    </source>
</evidence>
<keyword evidence="8" id="KW-0227">DNA damage</keyword>
<dbReference type="Pfam" id="PF08774">
    <property type="entry name" value="VRR_NUC"/>
    <property type="match status" value="1"/>
</dbReference>
<evidence type="ECO:0000256" key="1">
    <source>
        <dbReference type="ARBA" id="ARBA00000983"/>
    </source>
</evidence>
<comment type="function">
    <text evidence="8">Nuclease required for the repair of DNA interstrand cross-links (ICL). Acts as a 5'-3' exonuclease that anchors at a cut end of DNA and cleaves DNA successively at every third nucleotide, allowing to excise an ICL from one strand through flanking incisions.</text>
</comment>
<gene>
    <name evidence="11" type="ORF">IWQ62_002091</name>
</gene>
<evidence type="ECO:0000313" key="11">
    <source>
        <dbReference type="EMBL" id="KAJ1967056.1"/>
    </source>
</evidence>
<accession>A0A9W8AS40</accession>
<keyword evidence="7 8" id="KW-0464">Manganese</keyword>
<dbReference type="GO" id="GO:0036297">
    <property type="term" value="P:interstrand cross-link repair"/>
    <property type="evidence" value="ECO:0007669"/>
    <property type="project" value="InterPro"/>
</dbReference>
<comment type="similarity">
    <text evidence="2 8">Belongs to the FAN1 family.</text>
</comment>
<dbReference type="GO" id="GO:0070336">
    <property type="term" value="F:flap-structured DNA binding"/>
    <property type="evidence" value="ECO:0007669"/>
    <property type="project" value="TreeGrafter"/>
</dbReference>
<evidence type="ECO:0000256" key="3">
    <source>
        <dbReference type="ARBA" id="ARBA00022722"/>
    </source>
</evidence>
<keyword evidence="8" id="KW-0539">Nucleus</keyword>
<evidence type="ECO:0000256" key="2">
    <source>
        <dbReference type="ARBA" id="ARBA00005533"/>
    </source>
</evidence>
<dbReference type="InterPro" id="IPR049125">
    <property type="entry name" value="FAN1-like_WH"/>
</dbReference>
<dbReference type="AlphaFoldDB" id="A0A9W8AS40"/>
<feature type="compositionally biased region" description="Low complexity" evidence="9">
    <location>
        <begin position="23"/>
        <end position="35"/>
    </location>
</feature>
<comment type="cofactor">
    <cofactor evidence="8">
        <name>Mg(2+)</name>
        <dbReference type="ChEBI" id="CHEBI:18420"/>
    </cofactor>
    <cofactor evidence="8">
        <name>Mn(2+)</name>
        <dbReference type="ChEBI" id="CHEBI:29035"/>
    </cofactor>
</comment>
<dbReference type="InterPro" id="IPR011856">
    <property type="entry name" value="tRNA_endonuc-like_dom_sf"/>
</dbReference>
<dbReference type="PANTHER" id="PTHR15749">
    <property type="entry name" value="FANCONI-ASSOCIATED NUCLEASE 1"/>
    <property type="match status" value="1"/>
</dbReference>
<dbReference type="GO" id="GO:0046872">
    <property type="term" value="F:metal ion binding"/>
    <property type="evidence" value="ECO:0007669"/>
    <property type="project" value="UniProtKB-KW"/>
</dbReference>
<dbReference type="EC" id="3.1.4.1" evidence="8"/>
<keyword evidence="4 8" id="KW-0479">Metal-binding</keyword>
<evidence type="ECO:0000256" key="7">
    <source>
        <dbReference type="ARBA" id="ARBA00023211"/>
    </source>
</evidence>
<keyword evidence="3 8" id="KW-0540">Nuclease</keyword>
<feature type="domain" description="VRR-NUC" evidence="10">
    <location>
        <begin position="623"/>
        <end position="738"/>
    </location>
</feature>
<dbReference type="InterPro" id="IPR033315">
    <property type="entry name" value="Fan1-like"/>
</dbReference>
<organism evidence="11 12">
    <name type="scientific">Dispira parvispora</name>
    <dbReference type="NCBI Taxonomy" id="1520584"/>
    <lineage>
        <taxon>Eukaryota</taxon>
        <taxon>Fungi</taxon>
        <taxon>Fungi incertae sedis</taxon>
        <taxon>Zoopagomycota</taxon>
        <taxon>Kickxellomycotina</taxon>
        <taxon>Dimargaritomycetes</taxon>
        <taxon>Dimargaritales</taxon>
        <taxon>Dimargaritaceae</taxon>
        <taxon>Dispira</taxon>
    </lineage>
</organism>
<comment type="catalytic activity">
    <reaction evidence="1 8">
        <text>Hydrolytically removes 5'-nucleotides successively from the 3'-hydroxy termini of 3'-hydroxy-terminated oligonucleotides.</text>
        <dbReference type="EC" id="3.1.4.1"/>
    </reaction>
</comment>
<keyword evidence="12" id="KW-1185">Reference proteome</keyword>
<dbReference type="GO" id="GO:0005634">
    <property type="term" value="C:nucleus"/>
    <property type="evidence" value="ECO:0007669"/>
    <property type="project" value="UniProtKB-SubCell"/>
</dbReference>
<sequence>MTEPLDIIDLTSSPTKPSHVQALTLPTTTPSQPSPKVTFTSSPKRTLPLAEESPAKRPVHKPETSTPPRPLKRYYLDSFRTSLDTVLETEHHLLSEVELTHCAVFNSLSEYAQYLWVRLFSRKHGWVRQNALAYPEIPCLVDTVQVLLQCDPPFIESGYDHLTSLPDLLTLLTLEELRVLCKPLGPVSKSTGPRTPSSTRSGQDKASLIARYLHYSRSQPTLHFFTQSKLSFGTKDGDQADPWQRRVWKVIGPVVQLASEGIQTFQRIQFIYHRSPPIGDQDTRTVEIMSAIKRWNYPEYPVTRSADLFPDRAAFLKFERFSYLYQELHDSSELEKHNPEALERLWALCEQCVEPWEESLKFELEAIESSDPKSSLSKVNRHYRRRFTVGYLCTRILHLGTTILANLKRYSEEASLLRKLLDQKVYSVGRRGKWYERLALVEMNYFTPKGQPKTAAYARSRTTCLEALRDPTVHPAILHKIVKRLDRLETGLGLEEKTRCRIPSLIRQEAPIVTITGTRMSTTSNRTASVASPSFSRPLYQSRDDQIISVEALSLEHYETQGYLGYHAENSLYTMLFALLFWDILFTPMPGVFETPFQTAPLDLNTDAFYPDRQSVILDHLTVIEKDFEGILKKVDKRERPRATQCIGVDWNIAQDDLLAMARGIGGKALAGICHTLARDYRHNRSGLPDLCLWHPENGNFRAVEVKGPGDTLSETQRIWIDTLMTLGVDVEVCRVELAKDV</sequence>
<protein>
    <recommendedName>
        <fullName evidence="8">Fanconi-associated nuclease</fullName>
        <ecNumber evidence="8">3.1.4.1</ecNumber>
    </recommendedName>
</protein>
<dbReference type="GO" id="GO:0008409">
    <property type="term" value="F:5'-3' exonuclease activity"/>
    <property type="evidence" value="ECO:0007669"/>
    <property type="project" value="TreeGrafter"/>
</dbReference>
<reference evidence="11" key="1">
    <citation type="submission" date="2022-07" db="EMBL/GenBank/DDBJ databases">
        <title>Phylogenomic reconstructions and comparative analyses of Kickxellomycotina fungi.</title>
        <authorList>
            <person name="Reynolds N.K."/>
            <person name="Stajich J.E."/>
            <person name="Barry K."/>
            <person name="Grigoriev I.V."/>
            <person name="Crous P."/>
            <person name="Smith M.E."/>
        </authorList>
    </citation>
    <scope>NUCLEOTIDE SEQUENCE</scope>
    <source>
        <strain evidence="11">RSA 1196</strain>
    </source>
</reference>
<dbReference type="GO" id="GO:0004528">
    <property type="term" value="F:phosphodiesterase I activity"/>
    <property type="evidence" value="ECO:0007669"/>
    <property type="project" value="UniProtKB-EC"/>
</dbReference>
<evidence type="ECO:0000256" key="5">
    <source>
        <dbReference type="ARBA" id="ARBA00022801"/>
    </source>
</evidence>
<dbReference type="InterPro" id="IPR049126">
    <property type="entry name" value="FAN1-like_TPR"/>
</dbReference>
<dbReference type="OrthoDB" id="76364at2759"/>
<name>A0A9W8AS40_9FUNG</name>
<comment type="caution">
    <text evidence="11">The sequence shown here is derived from an EMBL/GenBank/DDBJ whole genome shotgun (WGS) entry which is preliminary data.</text>
</comment>
<evidence type="ECO:0000256" key="6">
    <source>
        <dbReference type="ARBA" id="ARBA00022842"/>
    </source>
</evidence>
<evidence type="ECO:0000256" key="9">
    <source>
        <dbReference type="SAM" id="MobiDB-lite"/>
    </source>
</evidence>
<comment type="subcellular location">
    <subcellularLocation>
        <location evidence="8">Nucleus</location>
    </subcellularLocation>
</comment>
<dbReference type="Gene3D" id="3.40.1350.10">
    <property type="match status" value="1"/>
</dbReference>
<keyword evidence="6 8" id="KW-0460">Magnesium</keyword>
<keyword evidence="8" id="KW-0234">DNA repair</keyword>
<proteinExistence type="inferred from homology"/>
<dbReference type="PANTHER" id="PTHR15749:SF4">
    <property type="entry name" value="FANCONI-ASSOCIATED NUCLEASE 1"/>
    <property type="match status" value="1"/>
</dbReference>
<dbReference type="Pfam" id="PF21170">
    <property type="entry name" value="FAN1_TPR"/>
    <property type="match status" value="1"/>
</dbReference>
<dbReference type="Pfam" id="PF21315">
    <property type="entry name" value="FAN1_HTH"/>
    <property type="match status" value="1"/>
</dbReference>
<dbReference type="InterPro" id="IPR014883">
    <property type="entry name" value="VRR_NUC"/>
</dbReference>
<dbReference type="SMART" id="SM00990">
    <property type="entry name" value="VRR_NUC"/>
    <property type="match status" value="1"/>
</dbReference>
<dbReference type="InterPro" id="IPR049132">
    <property type="entry name" value="FAN1-like_euk"/>
</dbReference>
<dbReference type="EMBL" id="JANBPY010000402">
    <property type="protein sequence ID" value="KAJ1967056.1"/>
    <property type="molecule type" value="Genomic_DNA"/>
</dbReference>
<dbReference type="GO" id="GO:0017108">
    <property type="term" value="F:5'-flap endonuclease activity"/>
    <property type="evidence" value="ECO:0007669"/>
    <property type="project" value="TreeGrafter"/>
</dbReference>